<dbReference type="PRINTS" id="PR00420">
    <property type="entry name" value="RNGMNOXGNASE"/>
</dbReference>
<dbReference type="AlphaFoldDB" id="A0A2P7MTY1"/>
<dbReference type="SUPFAM" id="SSF51905">
    <property type="entry name" value="FAD/NAD(P)-binding domain"/>
    <property type="match status" value="1"/>
</dbReference>
<sequence length="401" mass="42357">MSHRTKVVVVGAGPAGASLALLLARGGMAVTLVEAGTNLERQFRGEALMPSGLEALAAMGLLELIPGLPHRPLVEWRFVVNGQELFTATEPLGGDPSRPCTLVSQPALLEALLKRGSTYPSFAIERGQPVVDLLWQQERVAGVQLRDGSQLPADLVVGCDGRGSLVRQKAGLALQSSPSPIDLLWFQLASPAASPLAGSFTTLVGPQGVFSAFESASGGVQLGWVIGKSQATPELSREGWIERMAALSPPQLAAWLRQWRGGLGAPNRLTVQVGLAERWCQPGLLLLGDAAHPMGPVRAQGINMALRDAWVAAMRLLPLLSSGCSGAALDGVAVQIEAERRPEIIRMQTLQAAEAARGEQLRQQGWLRGALAIAAPLVGPAIAAHWSQQQQPLRQGLAQLP</sequence>
<dbReference type="EMBL" id="PXXO01000011">
    <property type="protein sequence ID" value="PSJ04595.1"/>
    <property type="molecule type" value="Genomic_DNA"/>
</dbReference>
<keyword evidence="1" id="KW-0560">Oxidoreductase</keyword>
<dbReference type="Gene3D" id="3.50.50.60">
    <property type="entry name" value="FAD/NAD(P)-binding domain"/>
    <property type="match status" value="2"/>
</dbReference>
<accession>A0A2P7MTY1</accession>
<gene>
    <name evidence="3" type="ORF">C7K55_09925</name>
</gene>
<dbReference type="InterPro" id="IPR050631">
    <property type="entry name" value="PheA/TfdB_FAD_monoxygenase"/>
</dbReference>
<dbReference type="Pfam" id="PF01494">
    <property type="entry name" value="FAD_binding_3"/>
    <property type="match status" value="1"/>
</dbReference>
<dbReference type="PANTHER" id="PTHR43476:SF5">
    <property type="entry name" value="FAD-DEPENDENT MONOOXYGENASE"/>
    <property type="match status" value="1"/>
</dbReference>
<protein>
    <submittedName>
        <fullName evidence="3">Monooxygenase</fullName>
    </submittedName>
</protein>
<dbReference type="InterPro" id="IPR002938">
    <property type="entry name" value="FAD-bd"/>
</dbReference>
<proteinExistence type="predicted"/>
<dbReference type="PANTHER" id="PTHR43476">
    <property type="entry name" value="3-(3-HYDROXY-PHENYL)PROPIONATE/3-HYDROXYCINNAMIC ACID HYDROXYLASE"/>
    <property type="match status" value="1"/>
</dbReference>
<evidence type="ECO:0000313" key="3">
    <source>
        <dbReference type="EMBL" id="PSJ04595.1"/>
    </source>
</evidence>
<organism evidence="3 4">
    <name type="scientific">Cyanobium usitatum str. Tous</name>
    <dbReference type="NCBI Taxonomy" id="2116684"/>
    <lineage>
        <taxon>Bacteria</taxon>
        <taxon>Bacillati</taxon>
        <taxon>Cyanobacteriota</taxon>
        <taxon>Cyanophyceae</taxon>
        <taxon>Synechococcales</taxon>
        <taxon>Prochlorococcaceae</taxon>
        <taxon>Cyanobium</taxon>
    </lineage>
</organism>
<dbReference type="RefSeq" id="WP_106632570.1">
    <property type="nucleotide sequence ID" value="NZ_PXXO01000011.1"/>
</dbReference>
<dbReference type="GO" id="GO:0004497">
    <property type="term" value="F:monooxygenase activity"/>
    <property type="evidence" value="ECO:0007669"/>
    <property type="project" value="UniProtKB-KW"/>
</dbReference>
<comment type="caution">
    <text evidence="3">The sequence shown here is derived from an EMBL/GenBank/DDBJ whole genome shotgun (WGS) entry which is preliminary data.</text>
</comment>
<dbReference type="OrthoDB" id="9806565at2"/>
<keyword evidence="4" id="KW-1185">Reference proteome</keyword>
<dbReference type="GO" id="GO:0071949">
    <property type="term" value="F:FAD binding"/>
    <property type="evidence" value="ECO:0007669"/>
    <property type="project" value="InterPro"/>
</dbReference>
<dbReference type="Proteomes" id="UP000243002">
    <property type="component" value="Unassembled WGS sequence"/>
</dbReference>
<keyword evidence="3" id="KW-0503">Monooxygenase</keyword>
<feature type="domain" description="FAD-binding" evidence="2">
    <location>
        <begin position="4"/>
        <end position="323"/>
    </location>
</feature>
<name>A0A2P7MTY1_9CYAN</name>
<reference evidence="3 4" key="1">
    <citation type="journal article" date="2018" name="Environ. Microbiol.">
        <title>Ecological and genomic features of two widespread freshwater picocyanobacteria.</title>
        <authorList>
            <person name="Cabello-Yeves P.J."/>
            <person name="Picazo A."/>
            <person name="Camacho A."/>
            <person name="Callieri C."/>
            <person name="Rosselli R."/>
            <person name="Roda-Garcia J.J."/>
            <person name="Coutinho F.H."/>
            <person name="Rodriguez-Valera F."/>
        </authorList>
    </citation>
    <scope>NUCLEOTIDE SEQUENCE [LARGE SCALE GENOMIC DNA]</scope>
    <source>
        <strain evidence="3 4">Tous</strain>
    </source>
</reference>
<evidence type="ECO:0000313" key="4">
    <source>
        <dbReference type="Proteomes" id="UP000243002"/>
    </source>
</evidence>
<dbReference type="InterPro" id="IPR036188">
    <property type="entry name" value="FAD/NAD-bd_sf"/>
</dbReference>
<evidence type="ECO:0000256" key="1">
    <source>
        <dbReference type="ARBA" id="ARBA00023002"/>
    </source>
</evidence>
<evidence type="ECO:0000259" key="2">
    <source>
        <dbReference type="Pfam" id="PF01494"/>
    </source>
</evidence>